<dbReference type="OrthoDB" id="3049674at2759"/>
<dbReference type="Proteomes" id="UP000027222">
    <property type="component" value="Unassembled WGS sequence"/>
</dbReference>
<protein>
    <submittedName>
        <fullName evidence="1">Uncharacterized protein</fullName>
    </submittedName>
</protein>
<organism evidence="1 2">
    <name type="scientific">Galerina marginata (strain CBS 339.88)</name>
    <dbReference type="NCBI Taxonomy" id="685588"/>
    <lineage>
        <taxon>Eukaryota</taxon>
        <taxon>Fungi</taxon>
        <taxon>Dikarya</taxon>
        <taxon>Basidiomycota</taxon>
        <taxon>Agaricomycotina</taxon>
        <taxon>Agaricomycetes</taxon>
        <taxon>Agaricomycetidae</taxon>
        <taxon>Agaricales</taxon>
        <taxon>Agaricineae</taxon>
        <taxon>Strophariaceae</taxon>
        <taxon>Galerina</taxon>
    </lineage>
</organism>
<dbReference type="STRING" id="685588.A0A067U3X3"/>
<dbReference type="AlphaFoldDB" id="A0A067U3X3"/>
<name>A0A067U3X3_GALM3</name>
<accession>A0A067U3X3</accession>
<dbReference type="HOGENOM" id="CLU_1240218_0_0_1"/>
<evidence type="ECO:0000313" key="2">
    <source>
        <dbReference type="Proteomes" id="UP000027222"/>
    </source>
</evidence>
<evidence type="ECO:0000313" key="1">
    <source>
        <dbReference type="EMBL" id="KDR86153.1"/>
    </source>
</evidence>
<dbReference type="EMBL" id="KL142367">
    <property type="protein sequence ID" value="KDR86153.1"/>
    <property type="molecule type" value="Genomic_DNA"/>
</dbReference>
<sequence>MSTFDVSAYNDLPSIAAADARFEDQLASAGLTRSQFFKKLAPVFLEAPFAGHYAACLIHRHYSLNKGERMVTNGSSARPSHETSASIVGERWASNGEVIEFKFTDDPASHAPPPPAEFFAKFKSILDAHRIDILGVCYAPGKLADDYLFLESPGPADREQVTDLVHSSTSQSKHSFEASWIPNLSPDGGPCMVRCSNCTSGCDCSSYKVIRQVSKFGITGY</sequence>
<proteinExistence type="predicted"/>
<reference evidence="2" key="1">
    <citation type="journal article" date="2014" name="Proc. Natl. Acad. Sci. U.S.A.">
        <title>Extensive sampling of basidiomycete genomes demonstrates inadequacy of the white-rot/brown-rot paradigm for wood decay fungi.</title>
        <authorList>
            <person name="Riley R."/>
            <person name="Salamov A.A."/>
            <person name="Brown D.W."/>
            <person name="Nagy L.G."/>
            <person name="Floudas D."/>
            <person name="Held B.W."/>
            <person name="Levasseur A."/>
            <person name="Lombard V."/>
            <person name="Morin E."/>
            <person name="Otillar R."/>
            <person name="Lindquist E.A."/>
            <person name="Sun H."/>
            <person name="LaButti K.M."/>
            <person name="Schmutz J."/>
            <person name="Jabbour D."/>
            <person name="Luo H."/>
            <person name="Baker S.E."/>
            <person name="Pisabarro A.G."/>
            <person name="Walton J.D."/>
            <person name="Blanchette R.A."/>
            <person name="Henrissat B."/>
            <person name="Martin F."/>
            <person name="Cullen D."/>
            <person name="Hibbett D.S."/>
            <person name="Grigoriev I.V."/>
        </authorList>
    </citation>
    <scope>NUCLEOTIDE SEQUENCE [LARGE SCALE GENOMIC DNA]</scope>
    <source>
        <strain evidence="2">CBS 339.88</strain>
    </source>
</reference>
<gene>
    <name evidence="1" type="ORF">GALMADRAFT_219148</name>
</gene>
<keyword evidence="2" id="KW-1185">Reference proteome</keyword>